<sequence length="377" mass="41832">MNNQDQNGQNRSVRQRKQAQGHSIIKWVVIILAIVVVATGGIVYHYFSGALEPLNPDSKQQIQINVPEGSSTRQIASILQEKKVVKSGAVFNYYVKSHNLTEMKAGYYVLKPSMSLNTIAKRLQKGGSATPVLLGKYVLIKEGETIDEVGSSISKASKFKQAQFLALMKDETFINDLAKKYPQLLGSAIKAKNVRYRLEGYLYPATYSLGKNTSLKSVVTQMVAKENTVLKPYYAKIKKEKMTVQEILSLAALVEREGNTKTDREKIAGVFLNRLAIKMPLQSDVSVYYAVNKSFGANLTTTDLKSKSAYNLRIHNGFGPGPVNNPSKSSILAVLHPSARDKDYLYFVANLKTGKIYYSQTYDEHLSNAASQDPSNK</sequence>
<comment type="subcellular location">
    <subcellularLocation>
        <location evidence="7">Cell membrane</location>
        <topology evidence="7">Single-pass membrane protein</topology>
    </subcellularLocation>
</comment>
<keyword evidence="9" id="KW-1185">Reference proteome</keyword>
<dbReference type="PANTHER" id="PTHR30518">
    <property type="entry name" value="ENDOLYTIC MUREIN TRANSGLYCOSYLASE"/>
    <property type="match status" value="1"/>
</dbReference>
<dbReference type="PATRIC" id="fig|319652.3.peg.274"/>
<dbReference type="PANTHER" id="PTHR30518:SF2">
    <property type="entry name" value="ENDOLYTIC MUREIN TRANSGLYCOSYLASE"/>
    <property type="match status" value="1"/>
</dbReference>
<dbReference type="STRING" id="319652.IV80_GL000271"/>
<protein>
    <recommendedName>
        <fullName evidence="7">Endolytic murein transglycosylase</fullName>
        <ecNumber evidence="7">4.2.2.29</ecNumber>
    </recommendedName>
    <alternativeName>
        <fullName evidence="7">Peptidoglycan lytic transglycosylase</fullName>
    </alternativeName>
    <alternativeName>
        <fullName evidence="7">Peptidoglycan polymerization terminase</fullName>
    </alternativeName>
</protein>
<dbReference type="GO" id="GO:0071555">
    <property type="term" value="P:cell wall organization"/>
    <property type="evidence" value="ECO:0007669"/>
    <property type="project" value="UniProtKB-KW"/>
</dbReference>
<keyword evidence="3 7" id="KW-1133">Transmembrane helix</keyword>
<dbReference type="HAMAP" id="MF_02065">
    <property type="entry name" value="MltG"/>
    <property type="match status" value="1"/>
</dbReference>
<feature type="site" description="Important for catalytic activity" evidence="7">
    <location>
        <position position="257"/>
    </location>
</feature>
<keyword evidence="1 7" id="KW-1003">Cell membrane</keyword>
<keyword evidence="4 7" id="KW-0472">Membrane</keyword>
<comment type="function">
    <text evidence="7">Functions as a peptidoglycan terminase that cleaves nascent peptidoglycan strands endolytically to terminate their elongation.</text>
</comment>
<evidence type="ECO:0000256" key="6">
    <source>
        <dbReference type="ARBA" id="ARBA00023316"/>
    </source>
</evidence>
<dbReference type="EMBL" id="JQBR01000001">
    <property type="protein sequence ID" value="KRN67727.1"/>
    <property type="molecule type" value="Genomic_DNA"/>
</dbReference>
<dbReference type="CDD" id="cd08010">
    <property type="entry name" value="MltG_like"/>
    <property type="match status" value="1"/>
</dbReference>
<evidence type="ECO:0000313" key="9">
    <source>
        <dbReference type="Proteomes" id="UP000051568"/>
    </source>
</evidence>
<dbReference type="RefSeq" id="WP_057748366.1">
    <property type="nucleotide sequence ID" value="NZ_BJVH01000001.1"/>
</dbReference>
<gene>
    <name evidence="7" type="primary">mltG</name>
    <name evidence="8" type="ORF">IV80_GL000271</name>
</gene>
<comment type="catalytic activity">
    <reaction evidence="7">
        <text>a peptidoglycan chain = a peptidoglycan chain with N-acetyl-1,6-anhydromuramyl-[peptide] at the reducing end + a peptidoglycan chain with N-acetylglucosamine at the non-reducing end.</text>
        <dbReference type="EC" id="4.2.2.29"/>
    </reaction>
</comment>
<dbReference type="Gene3D" id="3.30.1490.480">
    <property type="entry name" value="Endolytic murein transglycosylase"/>
    <property type="match status" value="1"/>
</dbReference>
<evidence type="ECO:0000256" key="7">
    <source>
        <dbReference type="HAMAP-Rule" id="MF_02065"/>
    </source>
</evidence>
<dbReference type="Pfam" id="PF02618">
    <property type="entry name" value="YceG"/>
    <property type="match status" value="1"/>
</dbReference>
<evidence type="ECO:0000313" key="8">
    <source>
        <dbReference type="EMBL" id="KRN67727.1"/>
    </source>
</evidence>
<organism evidence="8 9">
    <name type="scientific">Pediococcus cellicola</name>
    <dbReference type="NCBI Taxonomy" id="319652"/>
    <lineage>
        <taxon>Bacteria</taxon>
        <taxon>Bacillati</taxon>
        <taxon>Bacillota</taxon>
        <taxon>Bacilli</taxon>
        <taxon>Lactobacillales</taxon>
        <taxon>Lactobacillaceae</taxon>
        <taxon>Pediococcus</taxon>
    </lineage>
</organism>
<dbReference type="InterPro" id="IPR003770">
    <property type="entry name" value="MLTG-like"/>
</dbReference>
<accession>A0A0R2IRS7</accession>
<evidence type="ECO:0000256" key="1">
    <source>
        <dbReference type="ARBA" id="ARBA00022475"/>
    </source>
</evidence>
<dbReference type="OrthoDB" id="9814591at2"/>
<comment type="caution">
    <text evidence="8">The sequence shown here is derived from an EMBL/GenBank/DDBJ whole genome shotgun (WGS) entry which is preliminary data.</text>
</comment>
<dbReference type="GO" id="GO:0005886">
    <property type="term" value="C:plasma membrane"/>
    <property type="evidence" value="ECO:0007669"/>
    <property type="project" value="UniProtKB-SubCell"/>
</dbReference>
<dbReference type="GO" id="GO:0008932">
    <property type="term" value="F:lytic endotransglycosylase activity"/>
    <property type="evidence" value="ECO:0007669"/>
    <property type="project" value="UniProtKB-UniRule"/>
</dbReference>
<dbReference type="GO" id="GO:0009252">
    <property type="term" value="P:peptidoglycan biosynthetic process"/>
    <property type="evidence" value="ECO:0007669"/>
    <property type="project" value="UniProtKB-UniRule"/>
</dbReference>
<reference evidence="8 9" key="1">
    <citation type="journal article" date="2015" name="Genome Announc.">
        <title>Expanding the biotechnology potential of lactobacilli through comparative genomics of 213 strains and associated genera.</title>
        <authorList>
            <person name="Sun Z."/>
            <person name="Harris H.M."/>
            <person name="McCann A."/>
            <person name="Guo C."/>
            <person name="Argimon S."/>
            <person name="Zhang W."/>
            <person name="Yang X."/>
            <person name="Jeffery I.B."/>
            <person name="Cooney J.C."/>
            <person name="Kagawa T.F."/>
            <person name="Liu W."/>
            <person name="Song Y."/>
            <person name="Salvetti E."/>
            <person name="Wrobel A."/>
            <person name="Rasinkangas P."/>
            <person name="Parkhill J."/>
            <person name="Rea M.C."/>
            <person name="O'Sullivan O."/>
            <person name="Ritari J."/>
            <person name="Douillard F.P."/>
            <person name="Paul Ross R."/>
            <person name="Yang R."/>
            <person name="Briner A.E."/>
            <person name="Felis G.E."/>
            <person name="de Vos W.M."/>
            <person name="Barrangou R."/>
            <person name="Klaenhammer T.R."/>
            <person name="Caufield P.W."/>
            <person name="Cui Y."/>
            <person name="Zhang H."/>
            <person name="O'Toole P.W."/>
        </authorList>
    </citation>
    <scope>NUCLEOTIDE SEQUENCE [LARGE SCALE GENOMIC DNA]</scope>
    <source>
        <strain evidence="8 9">DSM 17757</strain>
    </source>
</reference>
<evidence type="ECO:0000256" key="5">
    <source>
        <dbReference type="ARBA" id="ARBA00023239"/>
    </source>
</evidence>
<feature type="transmembrane region" description="Helical" evidence="7">
    <location>
        <begin position="24"/>
        <end position="47"/>
    </location>
</feature>
<evidence type="ECO:0000256" key="3">
    <source>
        <dbReference type="ARBA" id="ARBA00022989"/>
    </source>
</evidence>
<comment type="similarity">
    <text evidence="7">Belongs to the transglycosylase MltG family.</text>
</comment>
<evidence type="ECO:0000256" key="2">
    <source>
        <dbReference type="ARBA" id="ARBA00022692"/>
    </source>
</evidence>
<keyword evidence="5 7" id="KW-0456">Lyase</keyword>
<name>A0A0R2IRS7_9LACO</name>
<proteinExistence type="inferred from homology"/>
<dbReference type="AlphaFoldDB" id="A0A0R2IRS7"/>
<dbReference type="NCBIfam" id="TIGR00247">
    <property type="entry name" value="endolytic transglycosylase MltG"/>
    <property type="match status" value="1"/>
</dbReference>
<evidence type="ECO:0000256" key="4">
    <source>
        <dbReference type="ARBA" id="ARBA00023136"/>
    </source>
</evidence>
<dbReference type="Proteomes" id="UP000051568">
    <property type="component" value="Unassembled WGS sequence"/>
</dbReference>
<keyword evidence="6 7" id="KW-0961">Cell wall biogenesis/degradation</keyword>
<keyword evidence="2 7" id="KW-0812">Transmembrane</keyword>
<dbReference type="EC" id="4.2.2.29" evidence="7"/>